<proteinExistence type="evidence at transcript level"/>
<feature type="transmembrane region" description="Helical" evidence="2">
    <location>
        <begin position="128"/>
        <end position="149"/>
    </location>
</feature>
<name>B8LP65_PICSI</name>
<evidence type="ECO:0000256" key="1">
    <source>
        <dbReference type="SAM" id="MobiDB-lite"/>
    </source>
</evidence>
<dbReference type="PANTHER" id="PTHR36043">
    <property type="entry name" value="2,3-BISPHOSPHOGLYCERATE-INDEPENDENT PHOSPHOGLYCERATE MUTASE"/>
    <property type="match status" value="1"/>
</dbReference>
<keyword evidence="2" id="KW-0812">Transmembrane</keyword>
<dbReference type="AlphaFoldDB" id="B8LP65"/>
<accession>B8LP65</accession>
<feature type="compositionally biased region" description="Basic and acidic residues" evidence="1">
    <location>
        <begin position="42"/>
        <end position="58"/>
    </location>
</feature>
<keyword evidence="2" id="KW-1133">Transmembrane helix</keyword>
<reference evidence="3" key="1">
    <citation type="submission" date="2007-06" db="EMBL/GenBank/DDBJ databases">
        <title>Full length cDNA sequences from Sitka Spruce (Picea sitchensis).</title>
        <authorList>
            <person name="Ralph S.G."/>
            <person name="Chun H.E."/>
            <person name="Liao N."/>
            <person name="Ali J."/>
            <person name="Reid K."/>
            <person name="Kolosova N."/>
            <person name="Cooper N."/>
            <person name="Cullis C."/>
            <person name="Jancsik S."/>
            <person name="Moore R."/>
            <person name="Mayo M."/>
            <person name="Wagner S."/>
            <person name="Holt R.A."/>
            <person name="Jones S.J.M."/>
            <person name="Marra M.A."/>
            <person name="Ritland C.E."/>
            <person name="Ritland K."/>
            <person name="Bohlmann J."/>
        </authorList>
    </citation>
    <scope>NUCLEOTIDE SEQUENCE</scope>
    <source>
        <tissue evidence="3">Green portion of the leader tissue</tissue>
    </source>
</reference>
<evidence type="ECO:0000313" key="3">
    <source>
        <dbReference type="EMBL" id="ABR17445.1"/>
    </source>
</evidence>
<keyword evidence="2" id="KW-0472">Membrane</keyword>
<dbReference type="PANTHER" id="PTHR36043:SF1">
    <property type="entry name" value="2,3-BISPHOSPHOGLYCERATE-INDEPENDENT PHOSPHOGLYCERATE MUTASE"/>
    <property type="match status" value="1"/>
</dbReference>
<feature type="region of interest" description="Disordered" evidence="1">
    <location>
        <begin position="36"/>
        <end position="62"/>
    </location>
</feature>
<organism evidence="3">
    <name type="scientific">Picea sitchensis</name>
    <name type="common">Sitka spruce</name>
    <name type="synonym">Pinus sitchensis</name>
    <dbReference type="NCBI Taxonomy" id="3332"/>
    <lineage>
        <taxon>Eukaryota</taxon>
        <taxon>Viridiplantae</taxon>
        <taxon>Streptophyta</taxon>
        <taxon>Embryophyta</taxon>
        <taxon>Tracheophyta</taxon>
        <taxon>Spermatophyta</taxon>
        <taxon>Pinopsida</taxon>
        <taxon>Pinidae</taxon>
        <taxon>Conifers I</taxon>
        <taxon>Pinales</taxon>
        <taxon>Pinaceae</taxon>
        <taxon>Picea</taxon>
    </lineage>
</organism>
<protein>
    <submittedName>
        <fullName evidence="3">Uncharacterized protein</fullName>
    </submittedName>
</protein>
<dbReference type="EMBL" id="EF677635">
    <property type="protein sequence ID" value="ABR17445.1"/>
    <property type="molecule type" value="mRNA"/>
</dbReference>
<evidence type="ECO:0000256" key="2">
    <source>
        <dbReference type="SAM" id="Phobius"/>
    </source>
</evidence>
<sequence length="150" mass="17281">MRMMDLFQSPSMITRSSVCPTATYLDSAVPKSRRSNFIIRSRGGDSDSNNDDRNKSKGESLSTDWDKAWSNYKKQGKKNLLSEFNIQKYMEKYVSRDPRPSDYPLSEEVDPLRKSERWALGFWTNSKFTVVGLGVVVGLLIFYITLFSIR</sequence>